<evidence type="ECO:0000313" key="2">
    <source>
        <dbReference type="EMBL" id="PKY53700.1"/>
    </source>
</evidence>
<dbReference type="Proteomes" id="UP000234323">
    <property type="component" value="Unassembled WGS sequence"/>
</dbReference>
<dbReference type="Gene3D" id="2.170.260.10">
    <property type="entry name" value="paz domain"/>
    <property type="match status" value="1"/>
</dbReference>
<reference evidence="2 3" key="1">
    <citation type="submission" date="2015-10" db="EMBL/GenBank/DDBJ databases">
        <title>Genome analyses suggest a sexual origin of heterokaryosis in a supposedly ancient asexual fungus.</title>
        <authorList>
            <person name="Ropars J."/>
            <person name="Sedzielewska K."/>
            <person name="Noel J."/>
            <person name="Charron P."/>
            <person name="Farinelli L."/>
            <person name="Marton T."/>
            <person name="Kruger M."/>
            <person name="Pelin A."/>
            <person name="Brachmann A."/>
            <person name="Corradi N."/>
        </authorList>
    </citation>
    <scope>NUCLEOTIDE SEQUENCE [LARGE SCALE GENOMIC DNA]</scope>
    <source>
        <strain evidence="2 3">A4</strain>
    </source>
</reference>
<gene>
    <name evidence="2" type="ORF">RhiirA4_472064</name>
</gene>
<keyword evidence="3" id="KW-1185">Reference proteome</keyword>
<accession>A0A2I1H4A1</accession>
<feature type="coiled-coil region" evidence="1">
    <location>
        <begin position="108"/>
        <end position="150"/>
    </location>
</feature>
<name>A0A2I1H4A1_9GLOM</name>
<evidence type="ECO:0000313" key="3">
    <source>
        <dbReference type="Proteomes" id="UP000234323"/>
    </source>
</evidence>
<evidence type="ECO:0000256" key="1">
    <source>
        <dbReference type="SAM" id="Coils"/>
    </source>
</evidence>
<keyword evidence="1" id="KW-0175">Coiled coil</keyword>
<dbReference type="AlphaFoldDB" id="A0A2I1H4A1"/>
<proteinExistence type="predicted"/>
<dbReference type="VEuPathDB" id="FungiDB:RhiirFUN_022336"/>
<comment type="caution">
    <text evidence="2">The sequence shown here is derived from an EMBL/GenBank/DDBJ whole genome shotgun (WGS) entry which is preliminary data.</text>
</comment>
<protein>
    <submittedName>
        <fullName evidence="2">Uncharacterized protein</fullName>
    </submittedName>
</protein>
<dbReference type="VEuPathDB" id="FungiDB:FUN_017026"/>
<organism evidence="2 3">
    <name type="scientific">Rhizophagus irregularis</name>
    <dbReference type="NCBI Taxonomy" id="588596"/>
    <lineage>
        <taxon>Eukaryota</taxon>
        <taxon>Fungi</taxon>
        <taxon>Fungi incertae sedis</taxon>
        <taxon>Mucoromycota</taxon>
        <taxon>Glomeromycotina</taxon>
        <taxon>Glomeromycetes</taxon>
        <taxon>Glomerales</taxon>
        <taxon>Glomeraceae</taxon>
        <taxon>Rhizophagus</taxon>
    </lineage>
</organism>
<dbReference type="EMBL" id="LLXI01001443">
    <property type="protein sequence ID" value="PKY53700.1"/>
    <property type="molecule type" value="Genomic_DNA"/>
</dbReference>
<sequence>MSYSPMNIRVSFFLITNSSHSPAILEKARSISGGAEGLSEREHQMVEKTIKNLKIKVKHRNEARTSYKIERLTQTLASSRMLRYQKDRIFFTNITYSSELEVLRQRKIDKLKKKNADLFTENFDLKREVANFRKEKNTELENRLAKVEQSFSVGEQASPSVDEQPQVGDTVAFLIEEHTKSISEEI</sequence>